<dbReference type="Gene3D" id="3.30.530.20">
    <property type="match status" value="1"/>
</dbReference>
<evidence type="ECO:0000259" key="2">
    <source>
        <dbReference type="Pfam" id="PF08327"/>
    </source>
</evidence>
<comment type="similarity">
    <text evidence="1">Belongs to the AHA1 family.</text>
</comment>
<accession>A0ABQ1VXI0</accession>
<evidence type="ECO:0000313" key="4">
    <source>
        <dbReference type="Proteomes" id="UP000634043"/>
    </source>
</evidence>
<dbReference type="InterPro" id="IPR013538">
    <property type="entry name" value="ASHA1/2-like_C"/>
</dbReference>
<evidence type="ECO:0000313" key="3">
    <source>
        <dbReference type="EMBL" id="GGG01284.1"/>
    </source>
</evidence>
<keyword evidence="4" id="KW-1185">Reference proteome</keyword>
<sequence length="62" mass="7088">MESTSKTTTVTISANVEAPVAKVWRCWTEPQHITRWNNASDDWHTPRAENDLRVGGTFLSRM</sequence>
<organism evidence="3 4">
    <name type="scientific">Pontibacter amylolyticus</name>
    <dbReference type="NCBI Taxonomy" id="1424080"/>
    <lineage>
        <taxon>Bacteria</taxon>
        <taxon>Pseudomonadati</taxon>
        <taxon>Bacteroidota</taxon>
        <taxon>Cytophagia</taxon>
        <taxon>Cytophagales</taxon>
        <taxon>Hymenobacteraceae</taxon>
        <taxon>Pontibacter</taxon>
    </lineage>
</organism>
<protein>
    <recommendedName>
        <fullName evidence="2">Activator of Hsp90 ATPase homologue 1/2-like C-terminal domain-containing protein</fullName>
    </recommendedName>
</protein>
<dbReference type="SUPFAM" id="SSF55961">
    <property type="entry name" value="Bet v1-like"/>
    <property type="match status" value="1"/>
</dbReference>
<dbReference type="EMBL" id="BMFP01000001">
    <property type="protein sequence ID" value="GGG01284.1"/>
    <property type="molecule type" value="Genomic_DNA"/>
</dbReference>
<reference evidence="4" key="1">
    <citation type="journal article" date="2019" name="Int. J. Syst. Evol. Microbiol.">
        <title>The Global Catalogue of Microorganisms (GCM) 10K type strain sequencing project: providing services to taxonomists for standard genome sequencing and annotation.</title>
        <authorList>
            <consortium name="The Broad Institute Genomics Platform"/>
            <consortium name="The Broad Institute Genome Sequencing Center for Infectious Disease"/>
            <person name="Wu L."/>
            <person name="Ma J."/>
        </authorList>
    </citation>
    <scope>NUCLEOTIDE SEQUENCE [LARGE SCALE GENOMIC DNA]</scope>
    <source>
        <strain evidence="4">CGMCC 1.12749</strain>
    </source>
</reference>
<dbReference type="Pfam" id="PF08327">
    <property type="entry name" value="AHSA1"/>
    <property type="match status" value="1"/>
</dbReference>
<proteinExistence type="inferred from homology"/>
<dbReference type="InterPro" id="IPR023393">
    <property type="entry name" value="START-like_dom_sf"/>
</dbReference>
<gene>
    <name evidence="3" type="ORF">GCM10011323_02730</name>
</gene>
<comment type="caution">
    <text evidence="3">The sequence shown here is derived from an EMBL/GenBank/DDBJ whole genome shotgun (WGS) entry which is preliminary data.</text>
</comment>
<feature type="domain" description="Activator of Hsp90 ATPase homologue 1/2-like C-terminal" evidence="2">
    <location>
        <begin position="18"/>
        <end position="59"/>
    </location>
</feature>
<name>A0ABQ1VXI0_9BACT</name>
<evidence type="ECO:0000256" key="1">
    <source>
        <dbReference type="ARBA" id="ARBA00006817"/>
    </source>
</evidence>
<dbReference type="Proteomes" id="UP000634043">
    <property type="component" value="Unassembled WGS sequence"/>
</dbReference>